<keyword evidence="6 8" id="KW-0648">Protein biosynthesis</keyword>
<accession>A0A0L8BHL9</accession>
<evidence type="ECO:0000256" key="5">
    <source>
        <dbReference type="ARBA" id="ARBA00022840"/>
    </source>
</evidence>
<dbReference type="InterPro" id="IPR020751">
    <property type="entry name" value="aa-tRNA-synth_I_codon-bd_sub2"/>
</dbReference>
<dbReference type="InterPro" id="IPR008925">
    <property type="entry name" value="aa_tRNA-synth_I_cd-bd_sf"/>
</dbReference>
<dbReference type="PRINTS" id="PR00987">
    <property type="entry name" value="TRNASYNTHGLU"/>
</dbReference>
<dbReference type="PANTHER" id="PTHR43311:SF2">
    <property type="entry name" value="GLUTAMATE--TRNA LIGASE, MITOCHONDRIAL-RELATED"/>
    <property type="match status" value="1"/>
</dbReference>
<dbReference type="PROSITE" id="PS00178">
    <property type="entry name" value="AA_TRNA_LIGASE_I"/>
    <property type="match status" value="1"/>
</dbReference>
<feature type="short sequence motif" description="'KMSKS' region" evidence="8">
    <location>
        <begin position="253"/>
        <end position="257"/>
    </location>
</feature>
<evidence type="ECO:0000259" key="9">
    <source>
        <dbReference type="Pfam" id="PF00749"/>
    </source>
</evidence>
<dbReference type="OrthoDB" id="9807503at2"/>
<comment type="caution">
    <text evidence="11">The sequence shown here is derived from an EMBL/GenBank/DDBJ whole genome shotgun (WGS) entry which is preliminary data.</text>
</comment>
<comment type="subunit">
    <text evidence="8">Monomer.</text>
</comment>
<comment type="similarity">
    <text evidence="1 8">Belongs to the class-I aminoacyl-tRNA synthetase family. Glutamate--tRNA ligase type 1 subfamily.</text>
</comment>
<dbReference type="InterPro" id="IPR014729">
    <property type="entry name" value="Rossmann-like_a/b/a_fold"/>
</dbReference>
<dbReference type="CDD" id="cd00808">
    <property type="entry name" value="GluRS_core"/>
    <property type="match status" value="1"/>
</dbReference>
<proteinExistence type="inferred from homology"/>
<dbReference type="PATRIC" id="fig|106592.7.peg.4431"/>
<dbReference type="InterPro" id="IPR004527">
    <property type="entry name" value="Glu-tRNA-ligase_bac/mito"/>
</dbReference>
<dbReference type="EC" id="6.1.1.17" evidence="8"/>
<dbReference type="Gene3D" id="3.40.50.620">
    <property type="entry name" value="HUPs"/>
    <property type="match status" value="1"/>
</dbReference>
<dbReference type="FunFam" id="3.40.50.620:FF:000045">
    <property type="entry name" value="Glutamate--tRNA ligase, mitochondrial"/>
    <property type="match status" value="1"/>
</dbReference>
<dbReference type="EMBL" id="LGAP01000029">
    <property type="protein sequence ID" value="KOF14176.1"/>
    <property type="molecule type" value="Genomic_DNA"/>
</dbReference>
<evidence type="ECO:0000256" key="3">
    <source>
        <dbReference type="ARBA" id="ARBA00022598"/>
    </source>
</evidence>
<dbReference type="SUPFAM" id="SSF52374">
    <property type="entry name" value="Nucleotidylyl transferase"/>
    <property type="match status" value="1"/>
</dbReference>
<dbReference type="Proteomes" id="UP000037425">
    <property type="component" value="Unassembled WGS sequence"/>
</dbReference>
<evidence type="ECO:0000256" key="6">
    <source>
        <dbReference type="ARBA" id="ARBA00022917"/>
    </source>
</evidence>
<comment type="caution">
    <text evidence="8">Lacks conserved residue(s) required for the propagation of feature annotation.</text>
</comment>
<evidence type="ECO:0000256" key="1">
    <source>
        <dbReference type="ARBA" id="ARBA00007894"/>
    </source>
</evidence>
<dbReference type="SUPFAM" id="SSF48163">
    <property type="entry name" value="An anticodon-binding domain of class I aminoacyl-tRNA synthetases"/>
    <property type="match status" value="1"/>
</dbReference>
<evidence type="ECO:0000256" key="4">
    <source>
        <dbReference type="ARBA" id="ARBA00022741"/>
    </source>
</evidence>
<dbReference type="GO" id="GO:0004818">
    <property type="term" value="F:glutamate-tRNA ligase activity"/>
    <property type="evidence" value="ECO:0007669"/>
    <property type="project" value="UniProtKB-UniRule"/>
</dbReference>
<dbReference type="InterPro" id="IPR020058">
    <property type="entry name" value="Glu/Gln-tRNA-synth_Ib_cat-dom"/>
</dbReference>
<dbReference type="GO" id="GO:0005524">
    <property type="term" value="F:ATP binding"/>
    <property type="evidence" value="ECO:0007669"/>
    <property type="project" value="UniProtKB-UniRule"/>
</dbReference>
<dbReference type="Gene3D" id="1.10.10.350">
    <property type="match status" value="1"/>
</dbReference>
<dbReference type="InterPro" id="IPR000924">
    <property type="entry name" value="Glu/Gln-tRNA-synth"/>
</dbReference>
<evidence type="ECO:0000256" key="2">
    <source>
        <dbReference type="ARBA" id="ARBA00022490"/>
    </source>
</evidence>
<comment type="subcellular location">
    <subcellularLocation>
        <location evidence="8">Cytoplasm</location>
    </subcellularLocation>
</comment>
<feature type="short sequence motif" description="'HIGH' region" evidence="8">
    <location>
        <begin position="12"/>
        <end position="22"/>
    </location>
</feature>
<feature type="domain" description="Glutamyl/glutaminyl-tRNA synthetase class Ib catalytic" evidence="9">
    <location>
        <begin position="6"/>
        <end position="322"/>
    </location>
</feature>
<organism evidence="11 12">
    <name type="scientific">Ensifer adhaerens</name>
    <name type="common">Sinorhizobium morelense</name>
    <dbReference type="NCBI Taxonomy" id="106592"/>
    <lineage>
        <taxon>Bacteria</taxon>
        <taxon>Pseudomonadati</taxon>
        <taxon>Pseudomonadota</taxon>
        <taxon>Alphaproteobacteria</taxon>
        <taxon>Hyphomicrobiales</taxon>
        <taxon>Rhizobiaceae</taxon>
        <taxon>Sinorhizobium/Ensifer group</taxon>
        <taxon>Ensifer</taxon>
    </lineage>
</organism>
<dbReference type="Pfam" id="PF00749">
    <property type="entry name" value="tRNA-synt_1c"/>
    <property type="match status" value="1"/>
</dbReference>
<sequence length="485" mass="54357">MADSAVRVRIAPSPTGEPHVGTAYIALFNYLFAKKHGGTFILRIEDTDATRSTPEFEQKVLDALKWCGLEWSEGPDVGGPYGPYRQSDRKDIYLDYVRQIEKNGHGFRCFCTPERLEQMREAQRAAGKQPKYDGHCLNLTAEEVTRRVDAGEPHVVRMKIPTEGSCKFTDGVYGDVEIPWDSVDMQVLLKADGMPTYHMANVVDDHLMKITHVARGEEWLASVPKHILIYQYLGLTPPVFMHLSLMRNADKSKLSKRKNPTSISYYSALGYLPEALMNFLGLFFIQIAEGEELMTMAELAEKFDPDNLSKSGAIFDIQKLDWLNGRWIREKLSDDEFLGRVLAWASENDRLKQGLKLSQSRISKLGELPGLADFLLKSDLGLEPAAFAKIKSSPEELVEIFNTVQPDLEKILEWNKETIEAELRAIADRMGKKLKVVLAPLFVAVSGSSRSLPLFDSMELLGRSVVRQRLKVAGQVAASMAGSGK</sequence>
<dbReference type="InterPro" id="IPR033910">
    <property type="entry name" value="GluRS_core"/>
</dbReference>
<dbReference type="NCBIfam" id="TIGR00464">
    <property type="entry name" value="gltX_bact"/>
    <property type="match status" value="1"/>
</dbReference>
<dbReference type="GO" id="GO:0000049">
    <property type="term" value="F:tRNA binding"/>
    <property type="evidence" value="ECO:0007669"/>
    <property type="project" value="InterPro"/>
</dbReference>
<keyword evidence="4 8" id="KW-0547">Nucleotide-binding</keyword>
<keyword evidence="7 8" id="KW-0030">Aminoacyl-tRNA synthetase</keyword>
<dbReference type="InterPro" id="IPR049940">
    <property type="entry name" value="GluQ/Sye"/>
</dbReference>
<protein>
    <recommendedName>
        <fullName evidence="8">Glutamate--tRNA ligase</fullName>
        <ecNumber evidence="8">6.1.1.17</ecNumber>
    </recommendedName>
    <alternativeName>
        <fullName evidence="8">Glutamyl-tRNA synthetase</fullName>
        <shortName evidence="8">GluRS</shortName>
    </alternativeName>
</protein>
<dbReference type="HAMAP" id="MF_00022">
    <property type="entry name" value="Glu_tRNA_synth_type1"/>
    <property type="match status" value="1"/>
</dbReference>
<dbReference type="RefSeq" id="WP_053252107.1">
    <property type="nucleotide sequence ID" value="NZ_LGAP01000029.1"/>
</dbReference>
<evidence type="ECO:0000313" key="12">
    <source>
        <dbReference type="Proteomes" id="UP000037425"/>
    </source>
</evidence>
<evidence type="ECO:0000256" key="8">
    <source>
        <dbReference type="HAMAP-Rule" id="MF_00022"/>
    </source>
</evidence>
<dbReference type="InterPro" id="IPR001412">
    <property type="entry name" value="aa-tRNA-synth_I_CS"/>
</dbReference>
<keyword evidence="5 8" id="KW-0067">ATP-binding</keyword>
<dbReference type="AlphaFoldDB" id="A0A0L8BHL9"/>
<evidence type="ECO:0000256" key="7">
    <source>
        <dbReference type="ARBA" id="ARBA00023146"/>
    </source>
</evidence>
<keyword evidence="2 8" id="KW-0963">Cytoplasm</keyword>
<dbReference type="PANTHER" id="PTHR43311">
    <property type="entry name" value="GLUTAMATE--TRNA LIGASE"/>
    <property type="match status" value="1"/>
</dbReference>
<feature type="domain" description="Aminoacyl-tRNA synthetase class I anticodon-binding" evidence="10">
    <location>
        <begin position="337"/>
        <end position="472"/>
    </location>
</feature>
<comment type="catalytic activity">
    <reaction evidence="8">
        <text>tRNA(Glu) + L-glutamate + ATP = L-glutamyl-tRNA(Glu) + AMP + diphosphate</text>
        <dbReference type="Rhea" id="RHEA:23540"/>
        <dbReference type="Rhea" id="RHEA-COMP:9663"/>
        <dbReference type="Rhea" id="RHEA-COMP:9680"/>
        <dbReference type="ChEBI" id="CHEBI:29985"/>
        <dbReference type="ChEBI" id="CHEBI:30616"/>
        <dbReference type="ChEBI" id="CHEBI:33019"/>
        <dbReference type="ChEBI" id="CHEBI:78442"/>
        <dbReference type="ChEBI" id="CHEBI:78520"/>
        <dbReference type="ChEBI" id="CHEBI:456215"/>
        <dbReference type="EC" id="6.1.1.17"/>
    </reaction>
</comment>
<reference evidence="12" key="1">
    <citation type="submission" date="2015-07" db="EMBL/GenBank/DDBJ databases">
        <title>Whole genome sequence of an Ensifer adhaerens strain isolated from a cave pool in the Wind Cave National Park.</title>
        <authorList>
            <person name="Eng W.W.H."/>
            <person name="Gan H.M."/>
            <person name="Barton H.A."/>
            <person name="Savka M.A."/>
        </authorList>
    </citation>
    <scope>NUCLEOTIDE SEQUENCE [LARGE SCALE GENOMIC DNA]</scope>
    <source>
        <strain evidence="12">SD006</strain>
    </source>
</reference>
<feature type="binding site" evidence="8">
    <location>
        <position position="256"/>
    </location>
    <ligand>
        <name>ATP</name>
        <dbReference type="ChEBI" id="CHEBI:30616"/>
    </ligand>
</feature>
<dbReference type="GO" id="GO:0008270">
    <property type="term" value="F:zinc ion binding"/>
    <property type="evidence" value="ECO:0007669"/>
    <property type="project" value="InterPro"/>
</dbReference>
<name>A0A0L8BHL9_ENSAD</name>
<comment type="function">
    <text evidence="8">Catalyzes the attachment of glutamate to tRNA(Glu) in a two-step reaction: glutamate is first activated by ATP to form Glu-AMP and then transferred to the acceptor end of tRNA(Glu).</text>
</comment>
<evidence type="ECO:0000259" key="10">
    <source>
        <dbReference type="Pfam" id="PF19269"/>
    </source>
</evidence>
<dbReference type="GO" id="GO:0005829">
    <property type="term" value="C:cytosol"/>
    <property type="evidence" value="ECO:0007669"/>
    <property type="project" value="TreeGrafter"/>
</dbReference>
<dbReference type="GO" id="GO:0006424">
    <property type="term" value="P:glutamyl-tRNA aminoacylation"/>
    <property type="evidence" value="ECO:0007669"/>
    <property type="project" value="UniProtKB-UniRule"/>
</dbReference>
<dbReference type="InterPro" id="IPR045462">
    <property type="entry name" value="aa-tRNA-synth_I_cd-bd"/>
</dbReference>
<evidence type="ECO:0000313" key="11">
    <source>
        <dbReference type="EMBL" id="KOF14176.1"/>
    </source>
</evidence>
<keyword evidence="3 8" id="KW-0436">Ligase</keyword>
<dbReference type="Pfam" id="PF19269">
    <property type="entry name" value="Anticodon_2"/>
    <property type="match status" value="1"/>
</dbReference>
<gene>
    <name evidence="8" type="primary">gltX</name>
    <name evidence="11" type="ORF">AC244_28110</name>
</gene>